<dbReference type="InterPro" id="IPR058673">
    <property type="entry name" value="HHO5-like_N"/>
</dbReference>
<dbReference type="GO" id="GO:0003700">
    <property type="term" value="F:DNA-binding transcription factor activity"/>
    <property type="evidence" value="ECO:0007669"/>
    <property type="project" value="InterPro"/>
</dbReference>
<evidence type="ECO:0000256" key="4">
    <source>
        <dbReference type="ARBA" id="ARBA00023163"/>
    </source>
</evidence>
<dbReference type="PROSITE" id="PS51294">
    <property type="entry name" value="HTH_MYB"/>
    <property type="match status" value="1"/>
</dbReference>
<dbReference type="Gene3D" id="1.10.10.60">
    <property type="entry name" value="Homeodomain-like"/>
    <property type="match status" value="1"/>
</dbReference>
<feature type="compositionally biased region" description="Polar residues" evidence="6">
    <location>
        <begin position="332"/>
        <end position="342"/>
    </location>
</feature>
<dbReference type="FunFam" id="1.10.10.60:FF:000002">
    <property type="entry name" value="Myb family transcription factor"/>
    <property type="match status" value="1"/>
</dbReference>
<dbReference type="InterPro" id="IPR006447">
    <property type="entry name" value="Myb_dom_plants"/>
</dbReference>
<dbReference type="Proteomes" id="UP000631114">
    <property type="component" value="Unassembled WGS sequence"/>
</dbReference>
<protein>
    <recommendedName>
        <fullName evidence="7">HTH myb-type domain-containing protein</fullName>
    </recommendedName>
</protein>
<keyword evidence="3" id="KW-0238">DNA-binding</keyword>
<dbReference type="GO" id="GO:0005634">
    <property type="term" value="C:nucleus"/>
    <property type="evidence" value="ECO:0007669"/>
    <property type="project" value="UniProtKB-SubCell"/>
</dbReference>
<evidence type="ECO:0000256" key="5">
    <source>
        <dbReference type="ARBA" id="ARBA00023242"/>
    </source>
</evidence>
<dbReference type="InterPro" id="IPR017930">
    <property type="entry name" value="Myb_dom"/>
</dbReference>
<accession>A0A835I6P4</accession>
<evidence type="ECO:0000256" key="1">
    <source>
        <dbReference type="ARBA" id="ARBA00004123"/>
    </source>
</evidence>
<evidence type="ECO:0000256" key="2">
    <source>
        <dbReference type="ARBA" id="ARBA00023015"/>
    </source>
</evidence>
<dbReference type="InterPro" id="IPR044787">
    <property type="entry name" value="HHO5-like"/>
</dbReference>
<comment type="subcellular location">
    <subcellularLocation>
        <location evidence="1">Nucleus</location>
    </subcellularLocation>
</comment>
<dbReference type="PANTHER" id="PTHR31003:SF22">
    <property type="entry name" value="TRANSCRIPTION FACTOR HHO5"/>
    <property type="match status" value="1"/>
</dbReference>
<feature type="compositionally biased region" description="Polar residues" evidence="6">
    <location>
        <begin position="223"/>
        <end position="240"/>
    </location>
</feature>
<dbReference type="InterPro" id="IPR009057">
    <property type="entry name" value="Homeodomain-like_sf"/>
</dbReference>
<dbReference type="OrthoDB" id="1908613at2759"/>
<proteinExistence type="predicted"/>
<name>A0A835I6P4_9MAGN</name>
<dbReference type="AlphaFoldDB" id="A0A835I6P4"/>
<sequence length="384" mass="42372">MGANMLSLEYKPTTQTKQQNVLLREISMISNVADKLSKVDGFVSSLEEEIKKIEPFKGELPLCMLLLNDAIVGLRYETMQLKGRSSDVGMSLIENNFVPLKSNINNISSSEKKENDLRDKKNWMSSVQLWSPNENQKPAQEIDKSGITSEGIIHKNGGGAFVPFKGFSGFMTPRRKDENEMQLEPALSLLSPGMKKLTRIEHSTCLMNSKSSVGSRVVPSVSTENTQSTLSHNPIQSQAPRKQRRCWSPDLHRRFLSSLQQLGGPQVATPKQIRELMKVDGLTNDEVKSHLQKFRLHTRRSPASGPTASESHKLSLFAAVWVPEDQCGASVVSTSESVSPQGPLQLMANSGGSSSSGGDSMEEEEGKSESNWKGQFHKPGEDDE</sequence>
<feature type="region of interest" description="Disordered" evidence="6">
    <location>
        <begin position="216"/>
        <end position="244"/>
    </location>
</feature>
<dbReference type="GO" id="GO:0003677">
    <property type="term" value="F:DNA binding"/>
    <property type="evidence" value="ECO:0007669"/>
    <property type="project" value="UniProtKB-KW"/>
</dbReference>
<dbReference type="PANTHER" id="PTHR31003">
    <property type="entry name" value="MYB FAMILY TRANSCRIPTION FACTOR"/>
    <property type="match status" value="1"/>
</dbReference>
<keyword evidence="5" id="KW-0539">Nucleus</keyword>
<organism evidence="8 9">
    <name type="scientific">Coptis chinensis</name>
    <dbReference type="NCBI Taxonomy" id="261450"/>
    <lineage>
        <taxon>Eukaryota</taxon>
        <taxon>Viridiplantae</taxon>
        <taxon>Streptophyta</taxon>
        <taxon>Embryophyta</taxon>
        <taxon>Tracheophyta</taxon>
        <taxon>Spermatophyta</taxon>
        <taxon>Magnoliopsida</taxon>
        <taxon>Ranunculales</taxon>
        <taxon>Ranunculaceae</taxon>
        <taxon>Coptidoideae</taxon>
        <taxon>Coptis</taxon>
    </lineage>
</organism>
<evidence type="ECO:0000313" key="9">
    <source>
        <dbReference type="Proteomes" id="UP000631114"/>
    </source>
</evidence>
<dbReference type="EMBL" id="JADFTS010000004">
    <property type="protein sequence ID" value="KAF9611419.1"/>
    <property type="molecule type" value="Genomic_DNA"/>
</dbReference>
<evidence type="ECO:0000313" key="8">
    <source>
        <dbReference type="EMBL" id="KAF9611419.1"/>
    </source>
</evidence>
<keyword evidence="9" id="KW-1185">Reference proteome</keyword>
<gene>
    <name evidence="8" type="ORF">IFM89_032088</name>
</gene>
<dbReference type="SUPFAM" id="SSF46689">
    <property type="entry name" value="Homeodomain-like"/>
    <property type="match status" value="1"/>
</dbReference>
<evidence type="ECO:0000256" key="6">
    <source>
        <dbReference type="SAM" id="MobiDB-lite"/>
    </source>
</evidence>
<feature type="domain" description="HTH myb-type" evidence="7">
    <location>
        <begin position="239"/>
        <end position="299"/>
    </location>
</feature>
<keyword evidence="4" id="KW-0804">Transcription</keyword>
<comment type="caution">
    <text evidence="8">The sequence shown here is derived from an EMBL/GenBank/DDBJ whole genome shotgun (WGS) entry which is preliminary data.</text>
</comment>
<feature type="region of interest" description="Disordered" evidence="6">
    <location>
        <begin position="332"/>
        <end position="384"/>
    </location>
</feature>
<keyword evidence="2" id="KW-0805">Transcription regulation</keyword>
<evidence type="ECO:0000256" key="3">
    <source>
        <dbReference type="ARBA" id="ARBA00023125"/>
    </source>
</evidence>
<evidence type="ECO:0000259" key="7">
    <source>
        <dbReference type="PROSITE" id="PS51294"/>
    </source>
</evidence>
<dbReference type="Pfam" id="PF26575">
    <property type="entry name" value="HHO5_N"/>
    <property type="match status" value="1"/>
</dbReference>
<dbReference type="NCBIfam" id="TIGR01557">
    <property type="entry name" value="myb_SHAQKYF"/>
    <property type="match status" value="1"/>
</dbReference>
<feature type="compositionally biased region" description="Low complexity" evidence="6">
    <location>
        <begin position="350"/>
        <end position="359"/>
    </location>
</feature>
<reference evidence="8 9" key="1">
    <citation type="submission" date="2020-10" db="EMBL/GenBank/DDBJ databases">
        <title>The Coptis chinensis genome and diversification of protoberbering-type alkaloids.</title>
        <authorList>
            <person name="Wang B."/>
            <person name="Shu S."/>
            <person name="Song C."/>
            <person name="Liu Y."/>
        </authorList>
    </citation>
    <scope>NUCLEOTIDE SEQUENCE [LARGE SCALE GENOMIC DNA]</scope>
    <source>
        <strain evidence="8">HL-2020</strain>
        <tissue evidence="8">Leaf</tissue>
    </source>
</reference>